<organism evidence="3 4">
    <name type="scientific">Mortierella alpina</name>
    <name type="common">Oleaginous fungus</name>
    <name type="synonym">Mortierella renispora</name>
    <dbReference type="NCBI Taxonomy" id="64518"/>
    <lineage>
        <taxon>Eukaryota</taxon>
        <taxon>Fungi</taxon>
        <taxon>Fungi incertae sedis</taxon>
        <taxon>Mucoromycota</taxon>
        <taxon>Mortierellomycotina</taxon>
        <taxon>Mortierellomycetes</taxon>
        <taxon>Mortierellales</taxon>
        <taxon>Mortierellaceae</taxon>
        <taxon>Mortierella</taxon>
    </lineage>
</organism>
<feature type="compositionally biased region" description="Polar residues" evidence="1">
    <location>
        <begin position="202"/>
        <end position="216"/>
    </location>
</feature>
<feature type="compositionally biased region" description="Polar residues" evidence="1">
    <location>
        <begin position="278"/>
        <end position="299"/>
    </location>
</feature>
<dbReference type="Pfam" id="PF05011">
    <property type="entry name" value="DBR1"/>
    <property type="match status" value="2"/>
</dbReference>
<dbReference type="OrthoDB" id="248923at2759"/>
<keyword evidence="4" id="KW-1185">Reference proteome</keyword>
<reference evidence="3" key="1">
    <citation type="journal article" date="2020" name="Fungal Divers.">
        <title>Resolving the Mortierellaceae phylogeny through synthesis of multi-gene phylogenetics and phylogenomics.</title>
        <authorList>
            <person name="Vandepol N."/>
            <person name="Liber J."/>
            <person name="Desiro A."/>
            <person name="Na H."/>
            <person name="Kennedy M."/>
            <person name="Barry K."/>
            <person name="Grigoriev I.V."/>
            <person name="Miller A.N."/>
            <person name="O'Donnell K."/>
            <person name="Stajich J.E."/>
            <person name="Bonito G."/>
        </authorList>
    </citation>
    <scope>NUCLEOTIDE SEQUENCE</scope>
    <source>
        <strain evidence="3">CK1249</strain>
    </source>
</reference>
<dbReference type="AlphaFoldDB" id="A0A9P6M732"/>
<dbReference type="GO" id="GO:0008419">
    <property type="term" value="F:RNA lariat debranching enzyme activity"/>
    <property type="evidence" value="ECO:0007669"/>
    <property type="project" value="TreeGrafter"/>
</dbReference>
<feature type="region of interest" description="Disordered" evidence="1">
    <location>
        <begin position="202"/>
        <end position="299"/>
    </location>
</feature>
<sequence>MRSIRNEADLDTIACPRKYLRLGTFHKYYSGECKVPVPTVFIGGNHEASNYLWELYHGGWVCPGIYFLGFGGVINVGGLRISGMSGIYKSGHYESGHYETFPLNDNHKRSIYHVRKYDVYKMLQVKEPMDIFLSHDWPLGIEQYGDVQWLLRKKKFFKDEIRDNTLGSLAYEHVLTSLKPAHWFSAHLHVRYTAVVQWNNAPNSQDTSRAQQTAVVSKSDAAPEVKNPDEIEISLDDEDEDEESRPTESDQKNDLAAASTNPDEIQIDMDDESEGEGNTESTLAAPQQQPALTKSPSKAYPTSTKFLALDKCLAQREFLEILDFPEATGPVEFNTLEINREWVRNNITLKRGLGIPDNFEPTAPAHDPVRTMGHQEKQDCIMPFVNPQTEEFCAMLQIPNKINPNGRRAAAAAAQS</sequence>
<gene>
    <name evidence="3" type="primary">DBR1</name>
    <name evidence="3" type="ORF">BGZ70_004302</name>
</gene>
<comment type="caution">
    <text evidence="3">The sequence shown here is derived from an EMBL/GenBank/DDBJ whole genome shotgun (WGS) entry which is preliminary data.</text>
</comment>
<name>A0A9P6M732_MORAP</name>
<accession>A0A9P6M732</accession>
<feature type="compositionally biased region" description="Basic and acidic residues" evidence="1">
    <location>
        <begin position="244"/>
        <end position="253"/>
    </location>
</feature>
<evidence type="ECO:0000313" key="4">
    <source>
        <dbReference type="Proteomes" id="UP000738359"/>
    </source>
</evidence>
<dbReference type="Proteomes" id="UP000738359">
    <property type="component" value="Unassembled WGS sequence"/>
</dbReference>
<feature type="compositionally biased region" description="Acidic residues" evidence="1">
    <location>
        <begin position="265"/>
        <end position="277"/>
    </location>
</feature>
<feature type="compositionally biased region" description="Acidic residues" evidence="1">
    <location>
        <begin position="230"/>
        <end position="243"/>
    </location>
</feature>
<proteinExistence type="predicted"/>
<dbReference type="PANTHER" id="PTHR12849:SF0">
    <property type="entry name" value="LARIAT DEBRANCHING ENZYME"/>
    <property type="match status" value="1"/>
</dbReference>
<dbReference type="InterPro" id="IPR007708">
    <property type="entry name" value="DBR1_C"/>
</dbReference>
<evidence type="ECO:0000259" key="2">
    <source>
        <dbReference type="SMART" id="SM01124"/>
    </source>
</evidence>
<protein>
    <submittedName>
        <fullName evidence="3">Lariat debranching enzyme</fullName>
    </submittedName>
</protein>
<dbReference type="InterPro" id="IPR029052">
    <property type="entry name" value="Metallo-depent_PP-like"/>
</dbReference>
<evidence type="ECO:0000256" key="1">
    <source>
        <dbReference type="SAM" id="MobiDB-lite"/>
    </source>
</evidence>
<feature type="domain" description="Lariat debranching enzyme C-terminal" evidence="2">
    <location>
        <begin position="293"/>
        <end position="402"/>
    </location>
</feature>
<dbReference type="GO" id="GO:0005634">
    <property type="term" value="C:nucleus"/>
    <property type="evidence" value="ECO:0007669"/>
    <property type="project" value="TreeGrafter"/>
</dbReference>
<dbReference type="SMART" id="SM01124">
    <property type="entry name" value="DBR1"/>
    <property type="match status" value="1"/>
</dbReference>
<dbReference type="GO" id="GO:0000398">
    <property type="term" value="P:mRNA splicing, via spliceosome"/>
    <property type="evidence" value="ECO:0007669"/>
    <property type="project" value="TreeGrafter"/>
</dbReference>
<evidence type="ECO:0000313" key="3">
    <source>
        <dbReference type="EMBL" id="KAF9968387.1"/>
    </source>
</evidence>
<dbReference type="EMBL" id="JAAAHY010000023">
    <property type="protein sequence ID" value="KAF9968387.1"/>
    <property type="molecule type" value="Genomic_DNA"/>
</dbReference>
<dbReference type="SUPFAM" id="SSF56300">
    <property type="entry name" value="Metallo-dependent phosphatases"/>
    <property type="match status" value="1"/>
</dbReference>
<dbReference type="PANTHER" id="PTHR12849">
    <property type="entry name" value="RNA LARIAT DEBRANCHING ENZYME"/>
    <property type="match status" value="1"/>
</dbReference>